<protein>
    <recommendedName>
        <fullName evidence="4">Peptidase S8/S53 domain-containing protein</fullName>
    </recommendedName>
</protein>
<keyword evidence="1" id="KW-0732">Signal</keyword>
<dbReference type="Gene3D" id="3.40.50.200">
    <property type="entry name" value="Peptidase S8/S53 domain"/>
    <property type="match status" value="1"/>
</dbReference>
<dbReference type="InterPro" id="IPR036852">
    <property type="entry name" value="Peptidase_S8/S53_dom_sf"/>
</dbReference>
<evidence type="ECO:0000313" key="2">
    <source>
        <dbReference type="EMBL" id="ADZ91269.1"/>
    </source>
</evidence>
<dbReference type="PATRIC" id="fig|717774.3.peg.2082"/>
<proteinExistence type="predicted"/>
<evidence type="ECO:0000256" key="1">
    <source>
        <dbReference type="SAM" id="SignalP"/>
    </source>
</evidence>
<reference evidence="2 3" key="1">
    <citation type="journal article" date="2012" name="Stand. Genomic Sci.">
        <title>Complete genome sequence of the melanogenic marine bacterium Marinomonas mediterranea type strain (MMB-1(T)).</title>
        <authorList>
            <person name="Lucas-Elio P."/>
            <person name="Goodwin L."/>
            <person name="Woyke T."/>
            <person name="Pitluck S."/>
            <person name="Nolan M."/>
            <person name="Kyrpides N.C."/>
            <person name="Detter J.C."/>
            <person name="Copeland A."/>
            <person name="Teshima H."/>
            <person name="Bruce D."/>
            <person name="Detter C."/>
            <person name="Tapia R."/>
            <person name="Han S."/>
            <person name="Land M.L."/>
            <person name="Ivanova N."/>
            <person name="Mikhailova N."/>
            <person name="Johnston A.W."/>
            <person name="Sanchez-Amat A."/>
        </authorList>
    </citation>
    <scope>NUCLEOTIDE SEQUENCE [LARGE SCALE GENOMIC DNA]</scope>
    <source>
        <strain evidence="3">ATCC 700492 / JCM 21426 / NBRC 103028 / MMB-1</strain>
    </source>
</reference>
<dbReference type="eggNOG" id="COG1404">
    <property type="taxonomic scope" value="Bacteria"/>
</dbReference>
<sequence precursor="true">MKLSKKINFSLITTLVLFIGCTSQYAFTFDEEEAKLNEKPLYRAAIIDRFFPPSEPFLNAKDKESHTWMYGLVDVDRDRVKEPYYHGDIVQIIAASPQIAFTRYPIEGKQKPMKEILTNLRVILARMPTLPVDSLVLSWESSTLISAFPTPFEKRYSERYIQVLKAWGKNDEIWSDTYQVIRALEALTEQGVKVFTIAGNSGARTVNTLSFAKGVTTVGAKEPELSYFITNNVFVDVYEQAAYEIKRIDNQIGQTVGYDINNDGCEDIPLALISRTKQTTLPAKVWPPIKGSSFAAPLAMKKALLNLQDNQEIVCPTL</sequence>
<dbReference type="EMBL" id="CP002583">
    <property type="protein sequence ID" value="ADZ91269.1"/>
    <property type="molecule type" value="Genomic_DNA"/>
</dbReference>
<dbReference type="GO" id="GO:0006508">
    <property type="term" value="P:proteolysis"/>
    <property type="evidence" value="ECO:0007669"/>
    <property type="project" value="InterPro"/>
</dbReference>
<evidence type="ECO:0008006" key="4">
    <source>
        <dbReference type="Google" id="ProtNLM"/>
    </source>
</evidence>
<feature type="chain" id="PRO_5003279515" description="Peptidase S8/S53 domain-containing protein" evidence="1">
    <location>
        <begin position="29"/>
        <end position="318"/>
    </location>
</feature>
<dbReference type="GO" id="GO:0004252">
    <property type="term" value="F:serine-type endopeptidase activity"/>
    <property type="evidence" value="ECO:0007669"/>
    <property type="project" value="InterPro"/>
</dbReference>
<dbReference type="KEGG" id="mme:Marme_2021"/>
<dbReference type="HOGENOM" id="CLU_873777_0_0_6"/>
<evidence type="ECO:0000313" key="3">
    <source>
        <dbReference type="Proteomes" id="UP000001062"/>
    </source>
</evidence>
<dbReference type="OrthoDB" id="6191577at2"/>
<dbReference type="SUPFAM" id="SSF52743">
    <property type="entry name" value="Subtilisin-like"/>
    <property type="match status" value="1"/>
</dbReference>
<name>F2K3C7_MARM1</name>
<dbReference type="Proteomes" id="UP000001062">
    <property type="component" value="Chromosome"/>
</dbReference>
<dbReference type="STRING" id="717774.Marme_2021"/>
<dbReference type="RefSeq" id="WP_013661174.1">
    <property type="nucleotide sequence ID" value="NC_015276.1"/>
</dbReference>
<keyword evidence="3" id="KW-1185">Reference proteome</keyword>
<organism evidence="2 3">
    <name type="scientific">Marinomonas mediterranea (strain ATCC 700492 / JCM 21426 / NBRC 103028 / MMB-1)</name>
    <dbReference type="NCBI Taxonomy" id="717774"/>
    <lineage>
        <taxon>Bacteria</taxon>
        <taxon>Pseudomonadati</taxon>
        <taxon>Pseudomonadota</taxon>
        <taxon>Gammaproteobacteria</taxon>
        <taxon>Oceanospirillales</taxon>
        <taxon>Oceanospirillaceae</taxon>
        <taxon>Marinomonas</taxon>
    </lineage>
</organism>
<accession>F2K3C7</accession>
<dbReference type="AlphaFoldDB" id="F2K3C7"/>
<feature type="signal peptide" evidence="1">
    <location>
        <begin position="1"/>
        <end position="28"/>
    </location>
</feature>
<gene>
    <name evidence="2" type="ordered locus">Marme_2021</name>
</gene>
<dbReference type="PROSITE" id="PS51257">
    <property type="entry name" value="PROKAR_LIPOPROTEIN"/>
    <property type="match status" value="1"/>
</dbReference>